<dbReference type="InterPro" id="IPR001254">
    <property type="entry name" value="Trypsin_dom"/>
</dbReference>
<evidence type="ECO:0000256" key="5">
    <source>
        <dbReference type="ARBA" id="ARBA00023157"/>
    </source>
</evidence>
<evidence type="ECO:0000259" key="7">
    <source>
        <dbReference type="PROSITE" id="PS50240"/>
    </source>
</evidence>
<gene>
    <name evidence="8" type="ORF">PECUL_23A031151</name>
</gene>
<dbReference type="PRINTS" id="PR00722">
    <property type="entry name" value="CHYMOTRYPSIN"/>
</dbReference>
<dbReference type="PROSITE" id="PS50240">
    <property type="entry name" value="TRYPSIN_DOM"/>
    <property type="match status" value="1"/>
</dbReference>
<feature type="non-terminal residue" evidence="8">
    <location>
        <position position="251"/>
    </location>
</feature>
<evidence type="ECO:0000313" key="9">
    <source>
        <dbReference type="Proteomes" id="UP001295444"/>
    </source>
</evidence>
<evidence type="ECO:0000256" key="4">
    <source>
        <dbReference type="ARBA" id="ARBA00022825"/>
    </source>
</evidence>
<feature type="signal peptide" evidence="6">
    <location>
        <begin position="1"/>
        <end position="19"/>
    </location>
</feature>
<dbReference type="FunFam" id="2.40.10.10:FF:000120">
    <property type="entry name" value="Putative serine protease"/>
    <property type="match status" value="1"/>
</dbReference>
<protein>
    <submittedName>
        <fullName evidence="8">Serine protease 57</fullName>
    </submittedName>
</protein>
<keyword evidence="9" id="KW-1185">Reference proteome</keyword>
<dbReference type="PANTHER" id="PTHR24271:SF55">
    <property type="entry name" value="SERINE PROTEASE 57"/>
    <property type="match status" value="1"/>
</dbReference>
<evidence type="ECO:0000256" key="2">
    <source>
        <dbReference type="ARBA" id="ARBA00022729"/>
    </source>
</evidence>
<keyword evidence="3" id="KW-0378">Hydrolase</keyword>
<keyword evidence="4" id="KW-0720">Serine protease</keyword>
<sequence>MECLVMLIAALCALPMTVGFRIVGGREARAHSRPYMASLQIAGKHFCGGTLINKKWVLTAAHCMEDTPMNLLRVVLGVHNLRAPDKFVQVFSVQESVQHPEYNRNTFQNDIQLLKLNDSVPVCPYVNTLKVPCANSDISPGTPCSVAGWGFISDFGVEPKALMEVDVDVITRSACNSSWEGGIYESMLCAASPGQKAKGFCSGDSGGPLVCENQVQGVVSFSGIRCGNPFFPDVYTRAGSFLAWIQKIQHS</sequence>
<evidence type="ECO:0000256" key="1">
    <source>
        <dbReference type="ARBA" id="ARBA00022670"/>
    </source>
</evidence>
<dbReference type="AlphaFoldDB" id="A0AAD1SAD2"/>
<evidence type="ECO:0000313" key="8">
    <source>
        <dbReference type="EMBL" id="CAH2293148.1"/>
    </source>
</evidence>
<dbReference type="EMBL" id="OW240916">
    <property type="protein sequence ID" value="CAH2293148.1"/>
    <property type="molecule type" value="Genomic_DNA"/>
</dbReference>
<keyword evidence="1 8" id="KW-0645">Protease</keyword>
<dbReference type="GO" id="GO:0004252">
    <property type="term" value="F:serine-type endopeptidase activity"/>
    <property type="evidence" value="ECO:0007669"/>
    <property type="project" value="InterPro"/>
</dbReference>
<organism evidence="8 9">
    <name type="scientific">Pelobates cultripes</name>
    <name type="common">Western spadefoot toad</name>
    <dbReference type="NCBI Taxonomy" id="61616"/>
    <lineage>
        <taxon>Eukaryota</taxon>
        <taxon>Metazoa</taxon>
        <taxon>Chordata</taxon>
        <taxon>Craniata</taxon>
        <taxon>Vertebrata</taxon>
        <taxon>Euteleostomi</taxon>
        <taxon>Amphibia</taxon>
        <taxon>Batrachia</taxon>
        <taxon>Anura</taxon>
        <taxon>Pelobatoidea</taxon>
        <taxon>Pelobatidae</taxon>
        <taxon>Pelobates</taxon>
    </lineage>
</organism>
<reference evidence="8" key="1">
    <citation type="submission" date="2022-03" db="EMBL/GenBank/DDBJ databases">
        <authorList>
            <person name="Alioto T."/>
            <person name="Alioto T."/>
            <person name="Gomez Garrido J."/>
        </authorList>
    </citation>
    <scope>NUCLEOTIDE SEQUENCE</scope>
</reference>
<feature type="domain" description="Peptidase S1" evidence="7">
    <location>
        <begin position="22"/>
        <end position="250"/>
    </location>
</feature>
<proteinExistence type="predicted"/>
<dbReference type="Gene3D" id="2.40.10.10">
    <property type="entry name" value="Trypsin-like serine proteases"/>
    <property type="match status" value="2"/>
</dbReference>
<feature type="chain" id="PRO_5042280122" evidence="6">
    <location>
        <begin position="20"/>
        <end position="251"/>
    </location>
</feature>
<dbReference type="InterPro" id="IPR001314">
    <property type="entry name" value="Peptidase_S1A"/>
</dbReference>
<dbReference type="PANTHER" id="PTHR24271">
    <property type="entry name" value="KALLIKREIN-RELATED"/>
    <property type="match status" value="1"/>
</dbReference>
<dbReference type="SUPFAM" id="SSF50494">
    <property type="entry name" value="Trypsin-like serine proteases"/>
    <property type="match status" value="1"/>
</dbReference>
<dbReference type="CDD" id="cd00190">
    <property type="entry name" value="Tryp_SPc"/>
    <property type="match status" value="1"/>
</dbReference>
<dbReference type="Pfam" id="PF00089">
    <property type="entry name" value="Trypsin"/>
    <property type="match status" value="1"/>
</dbReference>
<keyword evidence="2 6" id="KW-0732">Signal</keyword>
<accession>A0AAD1SAD2</accession>
<dbReference type="InterPro" id="IPR018114">
    <property type="entry name" value="TRYPSIN_HIS"/>
</dbReference>
<evidence type="ECO:0000256" key="6">
    <source>
        <dbReference type="SAM" id="SignalP"/>
    </source>
</evidence>
<dbReference type="SMART" id="SM00020">
    <property type="entry name" value="Tryp_SPc"/>
    <property type="match status" value="1"/>
</dbReference>
<dbReference type="PROSITE" id="PS00134">
    <property type="entry name" value="TRYPSIN_HIS"/>
    <property type="match status" value="1"/>
</dbReference>
<dbReference type="InterPro" id="IPR043504">
    <property type="entry name" value="Peptidase_S1_PA_chymotrypsin"/>
</dbReference>
<dbReference type="Proteomes" id="UP001295444">
    <property type="component" value="Chromosome 05"/>
</dbReference>
<dbReference type="GO" id="GO:0006508">
    <property type="term" value="P:proteolysis"/>
    <property type="evidence" value="ECO:0007669"/>
    <property type="project" value="UniProtKB-KW"/>
</dbReference>
<name>A0AAD1SAD2_PELCU</name>
<evidence type="ECO:0000256" key="3">
    <source>
        <dbReference type="ARBA" id="ARBA00022801"/>
    </source>
</evidence>
<keyword evidence="5" id="KW-1015">Disulfide bond</keyword>
<dbReference type="InterPro" id="IPR009003">
    <property type="entry name" value="Peptidase_S1_PA"/>
</dbReference>